<proteinExistence type="predicted"/>
<protein>
    <submittedName>
        <fullName evidence="1">Uncharacterized protein</fullName>
    </submittedName>
</protein>
<gene>
    <name evidence="1" type="ORF">SDC9_39100</name>
</gene>
<reference evidence="1" key="1">
    <citation type="submission" date="2019-08" db="EMBL/GenBank/DDBJ databases">
        <authorList>
            <person name="Kucharzyk K."/>
            <person name="Murdoch R.W."/>
            <person name="Higgins S."/>
            <person name="Loffler F."/>
        </authorList>
    </citation>
    <scope>NUCLEOTIDE SEQUENCE</scope>
</reference>
<dbReference type="EMBL" id="VSSQ01000376">
    <property type="protein sequence ID" value="MPL92976.1"/>
    <property type="molecule type" value="Genomic_DNA"/>
</dbReference>
<accession>A0A644VNQ5</accession>
<comment type="caution">
    <text evidence="1">The sequence shown here is derived from an EMBL/GenBank/DDBJ whole genome shotgun (WGS) entry which is preliminary data.</text>
</comment>
<organism evidence="1">
    <name type="scientific">bioreactor metagenome</name>
    <dbReference type="NCBI Taxonomy" id="1076179"/>
    <lineage>
        <taxon>unclassified sequences</taxon>
        <taxon>metagenomes</taxon>
        <taxon>ecological metagenomes</taxon>
    </lineage>
</organism>
<sequence>MICDLNILKSVGYISKISNKLVDSRLAFVYNEFISYKLFLRYKSYSIIDFMC</sequence>
<evidence type="ECO:0000313" key="1">
    <source>
        <dbReference type="EMBL" id="MPL92976.1"/>
    </source>
</evidence>
<dbReference type="AlphaFoldDB" id="A0A644VNQ5"/>
<name>A0A644VNQ5_9ZZZZ</name>